<sequence>MKAIAIDFETATEARASACSVGIAFIEDGEVVRVEERLIRPPEMRFSPFNIAIHGIRPEHVIDAPEFPDVMAEFESDFAGALMLAHNAAFDFSVLRQSFALYGLETPEVSYLCTVKLAQRHWPDLGSHRLNVLAAHLGLRFQHHNAAEDARICGLAAIAMAREVALPSIEDLAEMHNITPGRLYRGGYDACAFARKPQPARRLQARSATLS</sequence>
<dbReference type="PANTHER" id="PTHR30231:SF42">
    <property type="entry name" value="EXONUCLEASE"/>
    <property type="match status" value="1"/>
</dbReference>
<feature type="domain" description="Exonuclease" evidence="1">
    <location>
        <begin position="2"/>
        <end position="166"/>
    </location>
</feature>
<dbReference type="EC" id="2.7.7.7" evidence="2"/>
<dbReference type="Pfam" id="PF00929">
    <property type="entry name" value="RNase_T"/>
    <property type="match status" value="1"/>
</dbReference>
<dbReference type="Gene3D" id="3.30.420.10">
    <property type="entry name" value="Ribonuclease H-like superfamily/Ribonuclease H"/>
    <property type="match status" value="1"/>
</dbReference>
<dbReference type="RefSeq" id="WP_209947162.1">
    <property type="nucleotide sequence ID" value="NZ_JAGGJU010000011.1"/>
</dbReference>
<gene>
    <name evidence="2" type="ORF">J2Z17_003772</name>
</gene>
<keyword evidence="2" id="KW-0548">Nucleotidyltransferase</keyword>
<dbReference type="GO" id="GO:0003887">
    <property type="term" value="F:DNA-directed DNA polymerase activity"/>
    <property type="evidence" value="ECO:0007669"/>
    <property type="project" value="UniProtKB-EC"/>
</dbReference>
<keyword evidence="2" id="KW-0808">Transferase</keyword>
<comment type="caution">
    <text evidence="2">The sequence shown here is derived from an EMBL/GenBank/DDBJ whole genome shotgun (WGS) entry which is preliminary data.</text>
</comment>
<name>A0ABS4E2Y7_9HYPH</name>
<dbReference type="InterPro" id="IPR036397">
    <property type="entry name" value="RNaseH_sf"/>
</dbReference>
<evidence type="ECO:0000313" key="3">
    <source>
        <dbReference type="Proteomes" id="UP000759443"/>
    </source>
</evidence>
<dbReference type="PANTHER" id="PTHR30231">
    <property type="entry name" value="DNA POLYMERASE III SUBUNIT EPSILON"/>
    <property type="match status" value="1"/>
</dbReference>
<dbReference type="InterPro" id="IPR012337">
    <property type="entry name" value="RNaseH-like_sf"/>
</dbReference>
<proteinExistence type="predicted"/>
<dbReference type="EMBL" id="JAGGJU010000011">
    <property type="protein sequence ID" value="MBP1852315.1"/>
    <property type="molecule type" value="Genomic_DNA"/>
</dbReference>
<reference evidence="2 3" key="1">
    <citation type="submission" date="2021-03" db="EMBL/GenBank/DDBJ databases">
        <title>Genomic Encyclopedia of Type Strains, Phase IV (KMG-IV): sequencing the most valuable type-strain genomes for metagenomic binning, comparative biology and taxonomic classification.</title>
        <authorList>
            <person name="Goeker M."/>
        </authorList>
    </citation>
    <scope>NUCLEOTIDE SEQUENCE [LARGE SCALE GENOMIC DNA]</scope>
    <source>
        <strain evidence="2 3">DSM 21600</strain>
    </source>
</reference>
<dbReference type="SUPFAM" id="SSF53098">
    <property type="entry name" value="Ribonuclease H-like"/>
    <property type="match status" value="1"/>
</dbReference>
<accession>A0ABS4E2Y7</accession>
<keyword evidence="3" id="KW-1185">Reference proteome</keyword>
<evidence type="ECO:0000313" key="2">
    <source>
        <dbReference type="EMBL" id="MBP1852315.1"/>
    </source>
</evidence>
<dbReference type="CDD" id="cd06130">
    <property type="entry name" value="DNA_pol_III_epsilon_like"/>
    <property type="match status" value="1"/>
</dbReference>
<dbReference type="InterPro" id="IPR013520">
    <property type="entry name" value="Ribonucl_H"/>
</dbReference>
<dbReference type="SMART" id="SM00479">
    <property type="entry name" value="EXOIII"/>
    <property type="match status" value="1"/>
</dbReference>
<organism evidence="2 3">
    <name type="scientific">Rhizobium halophytocola</name>
    <dbReference type="NCBI Taxonomy" id="735519"/>
    <lineage>
        <taxon>Bacteria</taxon>
        <taxon>Pseudomonadati</taxon>
        <taxon>Pseudomonadota</taxon>
        <taxon>Alphaproteobacteria</taxon>
        <taxon>Hyphomicrobiales</taxon>
        <taxon>Rhizobiaceae</taxon>
        <taxon>Rhizobium/Agrobacterium group</taxon>
        <taxon>Rhizobium</taxon>
    </lineage>
</organism>
<protein>
    <submittedName>
        <fullName evidence="2">DNA polymerase-3 subunit epsilon</fullName>
        <ecNumber evidence="2">2.7.7.7</ecNumber>
    </submittedName>
</protein>
<evidence type="ECO:0000259" key="1">
    <source>
        <dbReference type="SMART" id="SM00479"/>
    </source>
</evidence>
<dbReference type="Proteomes" id="UP000759443">
    <property type="component" value="Unassembled WGS sequence"/>
</dbReference>